<feature type="region of interest" description="Disordered" evidence="1">
    <location>
        <begin position="1"/>
        <end position="32"/>
    </location>
</feature>
<organism evidence="2 3">
    <name type="scientific">Triparma laevis f. inornata</name>
    <dbReference type="NCBI Taxonomy" id="1714386"/>
    <lineage>
        <taxon>Eukaryota</taxon>
        <taxon>Sar</taxon>
        <taxon>Stramenopiles</taxon>
        <taxon>Ochrophyta</taxon>
        <taxon>Bolidophyceae</taxon>
        <taxon>Parmales</taxon>
        <taxon>Triparmaceae</taxon>
        <taxon>Triparma</taxon>
    </lineage>
</organism>
<comment type="caution">
    <text evidence="2">The sequence shown here is derived from an EMBL/GenBank/DDBJ whole genome shotgun (WGS) entry which is preliminary data.</text>
</comment>
<feature type="compositionally biased region" description="Low complexity" evidence="1">
    <location>
        <begin position="192"/>
        <end position="206"/>
    </location>
</feature>
<accession>A0A9W7ENS1</accession>
<evidence type="ECO:0000313" key="2">
    <source>
        <dbReference type="EMBL" id="GMH83998.1"/>
    </source>
</evidence>
<sequence>MGVDESEGPTTRNTSSKSSANSAVKDVPYGERNMKVKKEKLEKLETPDLKILYQQIFGKLPSRRWASDKQLLIVKIMGGKRTEDQTTSTEKTYAVADPDPVTVDENEGFYNIANVANAANVAVGFSDYLLDGLAPKKVPKKVPKKITSPSQKQGDEEMQCDDRSESFTRALFADGSPPAAQPSKSSTSCGLPQTQTQPPAQRTSSSGPETQSEFEKRFRVRVSEMKKVIEESKMIKIEQETIDTKNKVYDSFAMEKDTISNERKIGKKRAREELFQKQEQERATLDADYEAETIRMNQEVNKKANKFAEIIRKESGELLERKKRNAEKQSFYNNMLSGNGGDL</sequence>
<protein>
    <submittedName>
        <fullName evidence="2">Uncharacterized protein</fullName>
    </submittedName>
</protein>
<evidence type="ECO:0000313" key="3">
    <source>
        <dbReference type="Proteomes" id="UP001162640"/>
    </source>
</evidence>
<gene>
    <name evidence="2" type="ORF">TL16_g09781</name>
</gene>
<reference evidence="3" key="1">
    <citation type="journal article" date="2023" name="Commun. Biol.">
        <title>Genome analysis of Parmales, the sister group of diatoms, reveals the evolutionary specialization of diatoms from phago-mixotrophs to photoautotrophs.</title>
        <authorList>
            <person name="Ban H."/>
            <person name="Sato S."/>
            <person name="Yoshikawa S."/>
            <person name="Yamada K."/>
            <person name="Nakamura Y."/>
            <person name="Ichinomiya M."/>
            <person name="Sato N."/>
            <person name="Blanc-Mathieu R."/>
            <person name="Endo H."/>
            <person name="Kuwata A."/>
            <person name="Ogata H."/>
        </authorList>
    </citation>
    <scope>NUCLEOTIDE SEQUENCE [LARGE SCALE GENOMIC DNA]</scope>
</reference>
<name>A0A9W7ENS1_9STRA</name>
<dbReference type="AlphaFoldDB" id="A0A9W7ENS1"/>
<feature type="compositionally biased region" description="Polar residues" evidence="1">
    <location>
        <begin position="182"/>
        <end position="191"/>
    </location>
</feature>
<proteinExistence type="predicted"/>
<feature type="compositionally biased region" description="Polar residues" evidence="1">
    <location>
        <begin position="8"/>
        <end position="22"/>
    </location>
</feature>
<evidence type="ECO:0000256" key="1">
    <source>
        <dbReference type="SAM" id="MobiDB-lite"/>
    </source>
</evidence>
<dbReference type="EMBL" id="BLQM01000337">
    <property type="protein sequence ID" value="GMH83998.1"/>
    <property type="molecule type" value="Genomic_DNA"/>
</dbReference>
<feature type="region of interest" description="Disordered" evidence="1">
    <location>
        <begin position="139"/>
        <end position="218"/>
    </location>
</feature>
<dbReference type="Proteomes" id="UP001162640">
    <property type="component" value="Unassembled WGS sequence"/>
</dbReference>